<dbReference type="OrthoDB" id="6134084at2759"/>
<gene>
    <name evidence="1" type="ORF">EGW08_004638</name>
</gene>
<organism evidence="1 2">
    <name type="scientific">Elysia chlorotica</name>
    <name type="common">Eastern emerald elysia</name>
    <name type="synonym">Sea slug</name>
    <dbReference type="NCBI Taxonomy" id="188477"/>
    <lineage>
        <taxon>Eukaryota</taxon>
        <taxon>Metazoa</taxon>
        <taxon>Spiralia</taxon>
        <taxon>Lophotrochozoa</taxon>
        <taxon>Mollusca</taxon>
        <taxon>Gastropoda</taxon>
        <taxon>Heterobranchia</taxon>
        <taxon>Euthyneura</taxon>
        <taxon>Panpulmonata</taxon>
        <taxon>Sacoglossa</taxon>
        <taxon>Placobranchoidea</taxon>
        <taxon>Plakobranchidae</taxon>
        <taxon>Elysia</taxon>
    </lineage>
</organism>
<accession>A0A433U188</accession>
<protein>
    <recommendedName>
        <fullName evidence="3">Apple domain-containing protein</fullName>
    </recommendedName>
</protein>
<dbReference type="EMBL" id="RQTK01000106">
    <property type="protein sequence ID" value="RUS87593.1"/>
    <property type="molecule type" value="Genomic_DNA"/>
</dbReference>
<sequence length="212" mass="24174">MAFLECNDQCRQTKFRGTSGRKVVSAADHLSSMSRSGMSNIICAAYCRRNINCDLYHYSTVHNVCETFKKTSGFNVIDDLTADPNWSSWIEIGTWTLVFRSQSRIGVSTYETWIDSAHQDDNPYPSDFPAACLGLSLYDNCDRHFRSRVLDNWVNIKEVYFSLVKDDVEVVRILFDGQGTDRMSWFSQSRILDSSWSELATDAKLEPVMISG</sequence>
<proteinExistence type="predicted"/>
<evidence type="ECO:0000313" key="2">
    <source>
        <dbReference type="Proteomes" id="UP000271974"/>
    </source>
</evidence>
<name>A0A433U188_ELYCH</name>
<reference evidence="1 2" key="1">
    <citation type="submission" date="2019-01" db="EMBL/GenBank/DDBJ databases">
        <title>A draft genome assembly of the solar-powered sea slug Elysia chlorotica.</title>
        <authorList>
            <person name="Cai H."/>
            <person name="Li Q."/>
            <person name="Fang X."/>
            <person name="Li J."/>
            <person name="Curtis N.E."/>
            <person name="Altenburger A."/>
            <person name="Shibata T."/>
            <person name="Feng M."/>
            <person name="Maeda T."/>
            <person name="Schwartz J.A."/>
            <person name="Shigenobu S."/>
            <person name="Lundholm N."/>
            <person name="Nishiyama T."/>
            <person name="Yang H."/>
            <person name="Hasebe M."/>
            <person name="Li S."/>
            <person name="Pierce S.K."/>
            <person name="Wang J."/>
        </authorList>
    </citation>
    <scope>NUCLEOTIDE SEQUENCE [LARGE SCALE GENOMIC DNA]</scope>
    <source>
        <strain evidence="1">EC2010</strain>
        <tissue evidence="1">Whole organism of an adult</tissue>
    </source>
</reference>
<comment type="caution">
    <text evidence="1">The sequence shown here is derived from an EMBL/GenBank/DDBJ whole genome shotgun (WGS) entry which is preliminary data.</text>
</comment>
<dbReference type="Proteomes" id="UP000271974">
    <property type="component" value="Unassembled WGS sequence"/>
</dbReference>
<keyword evidence="2" id="KW-1185">Reference proteome</keyword>
<evidence type="ECO:0000313" key="1">
    <source>
        <dbReference type="EMBL" id="RUS87593.1"/>
    </source>
</evidence>
<dbReference type="AlphaFoldDB" id="A0A433U188"/>
<evidence type="ECO:0008006" key="3">
    <source>
        <dbReference type="Google" id="ProtNLM"/>
    </source>
</evidence>